<name>A0A2G6MSM1_9BACT</name>
<organism evidence="1 2">
    <name type="scientific">Desulfobacter postgatei</name>
    <dbReference type="NCBI Taxonomy" id="2293"/>
    <lineage>
        <taxon>Bacteria</taxon>
        <taxon>Pseudomonadati</taxon>
        <taxon>Thermodesulfobacteriota</taxon>
        <taxon>Desulfobacteria</taxon>
        <taxon>Desulfobacterales</taxon>
        <taxon>Desulfobacteraceae</taxon>
        <taxon>Desulfobacter</taxon>
    </lineage>
</organism>
<sequence>MEDFKQNMEMIRENEQIHSTYRKLKGILNNSYPFDQIETAEQLLPELKEFHHRIEREKTERFRKDCLEQINKMIHKLSTLFDTFNAEDTYRNNTLHELRILNYKCPLAG</sequence>
<proteinExistence type="predicted"/>
<accession>A0A2G6MSM1</accession>
<reference evidence="1 2" key="1">
    <citation type="submission" date="2017-10" db="EMBL/GenBank/DDBJ databases">
        <title>Novel microbial diversity and functional potential in the marine mammal oral microbiome.</title>
        <authorList>
            <person name="Dudek N.K."/>
            <person name="Sun C.L."/>
            <person name="Burstein D."/>
            <person name="Kantor R.S."/>
            <person name="Aliaga Goltsman D.S."/>
            <person name="Bik E.M."/>
            <person name="Thomas B.C."/>
            <person name="Banfield J.F."/>
            <person name="Relman D.A."/>
        </authorList>
    </citation>
    <scope>NUCLEOTIDE SEQUENCE [LARGE SCALE GENOMIC DNA]</scope>
    <source>
        <strain evidence="1">DOLJORAL78_47_202</strain>
    </source>
</reference>
<protein>
    <submittedName>
        <fullName evidence="1">Uncharacterized protein</fullName>
    </submittedName>
</protein>
<dbReference type="EMBL" id="PDTI01000017">
    <property type="protein sequence ID" value="PIE63074.1"/>
    <property type="molecule type" value="Genomic_DNA"/>
</dbReference>
<dbReference type="AlphaFoldDB" id="A0A2G6MSM1"/>
<gene>
    <name evidence="1" type="ORF">CSA25_02045</name>
</gene>
<evidence type="ECO:0000313" key="1">
    <source>
        <dbReference type="EMBL" id="PIE63074.1"/>
    </source>
</evidence>
<dbReference type="Proteomes" id="UP000231203">
    <property type="component" value="Unassembled WGS sequence"/>
</dbReference>
<evidence type="ECO:0000313" key="2">
    <source>
        <dbReference type="Proteomes" id="UP000231203"/>
    </source>
</evidence>
<comment type="caution">
    <text evidence="1">The sequence shown here is derived from an EMBL/GenBank/DDBJ whole genome shotgun (WGS) entry which is preliminary data.</text>
</comment>